<evidence type="ECO:0000313" key="2">
    <source>
        <dbReference type="Proteomes" id="UP000194151"/>
    </source>
</evidence>
<dbReference type="EMBL" id="CP021108">
    <property type="protein sequence ID" value="ARP82966.1"/>
    <property type="molecule type" value="Genomic_DNA"/>
</dbReference>
<name>A0A1W6YPC9_9BORD</name>
<protein>
    <submittedName>
        <fullName evidence="1">Uncharacterized protein</fullName>
    </submittedName>
</protein>
<gene>
    <name evidence="1" type="ORF">CAL12_20535</name>
</gene>
<accession>A0A1W6YPC9</accession>
<proteinExistence type="predicted"/>
<keyword evidence="2" id="KW-1185">Reference proteome</keyword>
<reference evidence="1 2" key="1">
    <citation type="submission" date="2017-05" db="EMBL/GenBank/DDBJ databases">
        <title>Complete and WGS of Bordetella genogroups.</title>
        <authorList>
            <person name="Spilker T."/>
            <person name="LiPuma J."/>
        </authorList>
    </citation>
    <scope>NUCLEOTIDE SEQUENCE [LARGE SCALE GENOMIC DNA]</scope>
    <source>
        <strain evidence="1 2">AU19157</strain>
    </source>
</reference>
<dbReference type="STRING" id="1416806.CAL12_20535"/>
<dbReference type="Proteomes" id="UP000194151">
    <property type="component" value="Chromosome"/>
</dbReference>
<dbReference type="AlphaFoldDB" id="A0A1W6YPC9"/>
<organism evidence="1 2">
    <name type="scientific">Bordetella genomosp. 8</name>
    <dbReference type="NCBI Taxonomy" id="1416806"/>
    <lineage>
        <taxon>Bacteria</taxon>
        <taxon>Pseudomonadati</taxon>
        <taxon>Pseudomonadota</taxon>
        <taxon>Betaproteobacteria</taxon>
        <taxon>Burkholderiales</taxon>
        <taxon>Alcaligenaceae</taxon>
        <taxon>Bordetella</taxon>
    </lineage>
</organism>
<sequence length="71" mass="8198">MFDNSVLWRASLFQSDRHEIGIEMWEGVVSDQMCSDVENAVFDGKFFNAIILAAQLLPFSQTMILRWSKRA</sequence>
<evidence type="ECO:0000313" key="1">
    <source>
        <dbReference type="EMBL" id="ARP82966.1"/>
    </source>
</evidence>
<dbReference type="KEGG" id="bgv:CAL12_20535"/>